<dbReference type="Gene3D" id="1.10.287.130">
    <property type="match status" value="1"/>
</dbReference>
<dbReference type="PRINTS" id="PR00032">
    <property type="entry name" value="HTHARAC"/>
</dbReference>
<dbReference type="EC" id="2.7.13.3" evidence="4"/>
<evidence type="ECO:0000256" key="8">
    <source>
        <dbReference type="ARBA" id="ARBA00022692"/>
    </source>
</evidence>
<dbReference type="Gene3D" id="3.30.565.10">
    <property type="entry name" value="Histidine kinase-like ATPase, C-terminal domain"/>
    <property type="match status" value="1"/>
</dbReference>
<dbReference type="InterPro" id="IPR001789">
    <property type="entry name" value="Sig_transdc_resp-reg_receiver"/>
</dbReference>
<dbReference type="SMART" id="SM00448">
    <property type="entry name" value="REC"/>
    <property type="match status" value="1"/>
</dbReference>
<dbReference type="GO" id="GO:0000155">
    <property type="term" value="F:phosphorelay sensor kinase activity"/>
    <property type="evidence" value="ECO:0007669"/>
    <property type="project" value="InterPro"/>
</dbReference>
<dbReference type="Pfam" id="PF17853">
    <property type="entry name" value="GGDEF_2"/>
    <property type="match status" value="1"/>
</dbReference>
<evidence type="ECO:0000256" key="17">
    <source>
        <dbReference type="ARBA" id="ARBA00023163"/>
    </source>
</evidence>
<dbReference type="InterPro" id="IPR010559">
    <property type="entry name" value="Sig_transdc_His_kin_internal"/>
</dbReference>
<dbReference type="InterPro" id="IPR009057">
    <property type="entry name" value="Homeodomain-like_sf"/>
</dbReference>
<feature type="modified residue" description="4-aspartylphosphate" evidence="18">
    <location>
        <position position="664"/>
    </location>
</feature>
<keyword evidence="6 18" id="KW-0597">Phosphoprotein</keyword>
<dbReference type="Pfam" id="PF06580">
    <property type="entry name" value="His_kinase"/>
    <property type="match status" value="1"/>
</dbReference>
<organism evidence="24 25">
    <name type="scientific">Cohnella ginsengisoli</name>
    <dbReference type="NCBI Taxonomy" id="425004"/>
    <lineage>
        <taxon>Bacteria</taxon>
        <taxon>Bacillati</taxon>
        <taxon>Bacillota</taxon>
        <taxon>Bacilli</taxon>
        <taxon>Bacillales</taxon>
        <taxon>Paenibacillaceae</taxon>
        <taxon>Cohnella</taxon>
    </lineage>
</organism>
<accession>A0A9X4KHJ4</accession>
<dbReference type="Proteomes" id="UP001153387">
    <property type="component" value="Unassembled WGS sequence"/>
</dbReference>
<dbReference type="Gene3D" id="1.10.10.60">
    <property type="entry name" value="Homeodomain-like"/>
    <property type="match status" value="2"/>
</dbReference>
<keyword evidence="14" id="KW-0805">Transcription regulation</keyword>
<dbReference type="PROSITE" id="PS50885">
    <property type="entry name" value="HAMP"/>
    <property type="match status" value="1"/>
</dbReference>
<dbReference type="InterPro" id="IPR005467">
    <property type="entry name" value="His_kinase_dom"/>
</dbReference>
<evidence type="ECO:0000259" key="20">
    <source>
        <dbReference type="PROSITE" id="PS01124"/>
    </source>
</evidence>
<evidence type="ECO:0000313" key="25">
    <source>
        <dbReference type="Proteomes" id="UP001153387"/>
    </source>
</evidence>
<keyword evidence="9" id="KW-0547">Nucleotide-binding</keyword>
<dbReference type="CDD" id="cd06225">
    <property type="entry name" value="HAMP"/>
    <property type="match status" value="1"/>
</dbReference>
<dbReference type="SUPFAM" id="SSF158472">
    <property type="entry name" value="HAMP domain-like"/>
    <property type="match status" value="1"/>
</dbReference>
<evidence type="ECO:0000256" key="4">
    <source>
        <dbReference type="ARBA" id="ARBA00012438"/>
    </source>
</evidence>
<sequence length="1156" mass="130590">MIRMSFANNMSLFYKLFYGILTILVFVLTLSSVSSYFYSRSIFREQAIDSTARLVSNINTGFEDNLDQIDRIIMSIYSEVDHNSSLSLKQILTTPGYNSLKDQLNALQVMESFFQRLMNLRKDFNSIYIYVSPEKQFSYAAYGRNMPDYSPVGEDWYSETVNAGGRTVIFAPHDPFQLQYNQKVVSFSRVLRGLSQDMDTANGIILIDLSMEAIDSIVKKGGLDSATGVLLLDRDGKVVYEGGANIGLDEQAVRKLTSLKPGERTLTTEGKSYFVSLSTIEAVGWKTVTLTPYAQMNRFGNRLLLFDIPLGLTALAMTALLAYLLSRKLYQPLQELKAGMAQIKQGNFDHRLEVSSNDEFGNLVFSFNKMTGTIKELILEKYEATLAKREAEFKYLQSQINPHFIYNTLQIISGMAMLYKTPDIHTVSKNLAKMLRYSIRLDRAIVPVREEIENIVCYMDIQKSRFRGYFDYELIIDEDTYVCETLKLVLQPVVENAIVHGLEPKEEGGRVVVSCKAADNRLRFEILDSGVGMDRERLAHVIARLDRSDSPERPTADTKSNSIGLANIHKRIQMLYGPEYGVAIDSVKNEWTRVRIDMPLTANRGGVRLMLKVLIVDDEEWTRISIRESIDWGALGMTICGEARNGQAALEVIRSSHPDIVISDIRMPVMDGIRLLEHIDAEFPDIFVILLSGYAEFEYARKAIGHRAFDYLLKPIDEDRLRDTMSKAAVKLLEAGTRRDEVNRMNRQLNEIGTIPLEKFLTRLVTGTAGGMREIRYAMAKHGVKADWECLAVSALKADNFQAVSERRYGNDADLTGFVLLNIVSELLQKEAGWLVYRFYGKNDLVVLIKGAESENEENLTKAVRDKLTEVAAALNDTIGIRAKAGVGVPVSLLSDVHHSYKQAMEALGSVGFFGVGPVLVAREVSGRNDSYVFPEDKEKAVLYYLENSYTSQIEAWIEDFFADWASNGTARPDGIRQTLLELMVGVRKLLAKYGIQLEELLGQRNLPDLLWQRLDSLRQMEEWLQDSLQRIAGAIADKRKTGSRKAISDVIGFLHAHFVEEITLYSVAESFYMNPAYLSRLFKQEAGRTFNEYLSEIRMTAAANLLSSDEELKIGDIAALTGYENVTYFMRKFKEHFGLTPSEYRKQNVGSKPGM</sequence>
<keyword evidence="16 19" id="KW-0472">Membrane</keyword>
<dbReference type="EMBL" id="JAPDHZ010000002">
    <property type="protein sequence ID" value="MDG0790247.1"/>
    <property type="molecule type" value="Genomic_DNA"/>
</dbReference>
<dbReference type="PROSITE" id="PS50109">
    <property type="entry name" value="HIS_KIN"/>
    <property type="match status" value="1"/>
</dbReference>
<comment type="caution">
    <text evidence="24">The sequence shown here is derived from an EMBL/GenBank/DDBJ whole genome shotgun (WGS) entry which is preliminary data.</text>
</comment>
<evidence type="ECO:0000256" key="18">
    <source>
        <dbReference type="PROSITE-ProRule" id="PRU00169"/>
    </source>
</evidence>
<evidence type="ECO:0000256" key="10">
    <source>
        <dbReference type="ARBA" id="ARBA00022777"/>
    </source>
</evidence>
<evidence type="ECO:0000256" key="5">
    <source>
        <dbReference type="ARBA" id="ARBA00022475"/>
    </source>
</evidence>
<dbReference type="InterPro" id="IPR036890">
    <property type="entry name" value="HATPase_C_sf"/>
</dbReference>
<dbReference type="SMART" id="SM00304">
    <property type="entry name" value="HAMP"/>
    <property type="match status" value="1"/>
</dbReference>
<evidence type="ECO:0000256" key="6">
    <source>
        <dbReference type="ARBA" id="ARBA00022553"/>
    </source>
</evidence>
<dbReference type="InterPro" id="IPR051552">
    <property type="entry name" value="HptR"/>
</dbReference>
<feature type="domain" description="Response regulatory" evidence="22">
    <location>
        <begin position="612"/>
        <end position="729"/>
    </location>
</feature>
<feature type="domain" description="HTH araC/xylS-type" evidence="20">
    <location>
        <begin position="1049"/>
        <end position="1148"/>
    </location>
</feature>
<dbReference type="Pfam" id="PF12833">
    <property type="entry name" value="HTH_18"/>
    <property type="match status" value="1"/>
</dbReference>
<comment type="catalytic activity">
    <reaction evidence="1">
        <text>ATP + protein L-histidine = ADP + protein N-phospho-L-histidine.</text>
        <dbReference type="EC" id="2.7.13.3"/>
    </reaction>
</comment>
<feature type="transmembrane region" description="Helical" evidence="19">
    <location>
        <begin position="12"/>
        <end position="38"/>
    </location>
</feature>
<dbReference type="InterPro" id="IPR011006">
    <property type="entry name" value="CheY-like_superfamily"/>
</dbReference>
<keyword evidence="25" id="KW-1185">Reference proteome</keyword>
<protein>
    <recommendedName>
        <fullName evidence="4">histidine kinase</fullName>
        <ecNumber evidence="4">2.7.13.3</ecNumber>
    </recommendedName>
</protein>
<dbReference type="PANTHER" id="PTHR42713:SF2">
    <property type="entry name" value="TWO-COMPONENT SENSOR KINASE YESM"/>
    <property type="match status" value="1"/>
</dbReference>
<evidence type="ECO:0000256" key="15">
    <source>
        <dbReference type="ARBA" id="ARBA00023125"/>
    </source>
</evidence>
<dbReference type="GO" id="GO:0005886">
    <property type="term" value="C:plasma membrane"/>
    <property type="evidence" value="ECO:0007669"/>
    <property type="project" value="UniProtKB-SubCell"/>
</dbReference>
<feature type="transmembrane region" description="Helical" evidence="19">
    <location>
        <begin position="303"/>
        <end position="325"/>
    </location>
</feature>
<keyword evidence="12 19" id="KW-1133">Transmembrane helix</keyword>
<dbReference type="SUPFAM" id="SSF46689">
    <property type="entry name" value="Homeodomain-like"/>
    <property type="match status" value="2"/>
</dbReference>
<dbReference type="Pfam" id="PF02743">
    <property type="entry name" value="dCache_1"/>
    <property type="match status" value="1"/>
</dbReference>
<dbReference type="SUPFAM" id="SSF55874">
    <property type="entry name" value="ATPase domain of HSP90 chaperone/DNA topoisomerase II/histidine kinase"/>
    <property type="match status" value="1"/>
</dbReference>
<keyword evidence="15" id="KW-0238">DNA-binding</keyword>
<evidence type="ECO:0000256" key="2">
    <source>
        <dbReference type="ARBA" id="ARBA00004496"/>
    </source>
</evidence>
<feature type="domain" description="Histidine kinase" evidence="21">
    <location>
        <begin position="490"/>
        <end position="602"/>
    </location>
</feature>
<evidence type="ECO:0000313" key="24">
    <source>
        <dbReference type="EMBL" id="MDG0790247.1"/>
    </source>
</evidence>
<feature type="domain" description="HAMP" evidence="23">
    <location>
        <begin position="327"/>
        <end position="379"/>
    </location>
</feature>
<evidence type="ECO:0000256" key="1">
    <source>
        <dbReference type="ARBA" id="ARBA00000085"/>
    </source>
</evidence>
<evidence type="ECO:0000256" key="11">
    <source>
        <dbReference type="ARBA" id="ARBA00022840"/>
    </source>
</evidence>
<dbReference type="PROSITE" id="PS50110">
    <property type="entry name" value="RESPONSE_REGULATORY"/>
    <property type="match status" value="1"/>
</dbReference>
<dbReference type="Pfam" id="PF00672">
    <property type="entry name" value="HAMP"/>
    <property type="match status" value="1"/>
</dbReference>
<evidence type="ECO:0000256" key="13">
    <source>
        <dbReference type="ARBA" id="ARBA00023012"/>
    </source>
</evidence>
<evidence type="ECO:0000259" key="22">
    <source>
        <dbReference type="PROSITE" id="PS50110"/>
    </source>
</evidence>
<dbReference type="GO" id="GO:0005737">
    <property type="term" value="C:cytoplasm"/>
    <property type="evidence" value="ECO:0007669"/>
    <property type="project" value="UniProtKB-SubCell"/>
</dbReference>
<dbReference type="InterPro" id="IPR003594">
    <property type="entry name" value="HATPase_dom"/>
</dbReference>
<keyword evidence="10" id="KW-0418">Kinase</keyword>
<dbReference type="InterPro" id="IPR041522">
    <property type="entry name" value="CdaR_GGDEF"/>
</dbReference>
<evidence type="ECO:0000256" key="9">
    <source>
        <dbReference type="ARBA" id="ARBA00022741"/>
    </source>
</evidence>
<reference evidence="24 25" key="1">
    <citation type="submission" date="2022-10" db="EMBL/GenBank/DDBJ databases">
        <title>Comparative genomic analysis of Cohnella hashimotonis sp. nov., isolated from the International Space Station.</title>
        <authorList>
            <person name="Simpson A."/>
            <person name="Venkateswaran K."/>
        </authorList>
    </citation>
    <scope>NUCLEOTIDE SEQUENCE [LARGE SCALE GENOMIC DNA]</scope>
    <source>
        <strain evidence="24 25">DSM 18997</strain>
    </source>
</reference>
<dbReference type="InterPro" id="IPR018060">
    <property type="entry name" value="HTH_AraC"/>
</dbReference>
<dbReference type="SMART" id="SM00342">
    <property type="entry name" value="HTH_ARAC"/>
    <property type="match status" value="1"/>
</dbReference>
<evidence type="ECO:0000256" key="12">
    <source>
        <dbReference type="ARBA" id="ARBA00022989"/>
    </source>
</evidence>
<keyword evidence="7" id="KW-0808">Transferase</keyword>
<dbReference type="SUPFAM" id="SSF52172">
    <property type="entry name" value="CheY-like"/>
    <property type="match status" value="1"/>
</dbReference>
<dbReference type="RefSeq" id="WP_277564101.1">
    <property type="nucleotide sequence ID" value="NZ_JAPDHZ010000002.1"/>
</dbReference>
<dbReference type="PROSITE" id="PS01124">
    <property type="entry name" value="HTH_ARAC_FAMILY_2"/>
    <property type="match status" value="1"/>
</dbReference>
<dbReference type="GO" id="GO:0043565">
    <property type="term" value="F:sequence-specific DNA binding"/>
    <property type="evidence" value="ECO:0007669"/>
    <property type="project" value="InterPro"/>
</dbReference>
<dbReference type="SMART" id="SM00387">
    <property type="entry name" value="HATPase_c"/>
    <property type="match status" value="1"/>
</dbReference>
<evidence type="ECO:0000256" key="3">
    <source>
        <dbReference type="ARBA" id="ARBA00004651"/>
    </source>
</evidence>
<dbReference type="InterPro" id="IPR018062">
    <property type="entry name" value="HTH_AraC-typ_CS"/>
</dbReference>
<dbReference type="Pfam" id="PF00072">
    <property type="entry name" value="Response_reg"/>
    <property type="match status" value="1"/>
</dbReference>
<keyword evidence="11" id="KW-0067">ATP-binding</keyword>
<name>A0A9X4KHJ4_9BACL</name>
<dbReference type="Gene3D" id="3.30.450.20">
    <property type="entry name" value="PAS domain"/>
    <property type="match status" value="1"/>
</dbReference>
<keyword evidence="17" id="KW-0804">Transcription</keyword>
<evidence type="ECO:0000256" key="19">
    <source>
        <dbReference type="SAM" id="Phobius"/>
    </source>
</evidence>
<dbReference type="CDD" id="cd17536">
    <property type="entry name" value="REC_YesN-like"/>
    <property type="match status" value="1"/>
</dbReference>
<evidence type="ECO:0000259" key="21">
    <source>
        <dbReference type="PROSITE" id="PS50109"/>
    </source>
</evidence>
<keyword evidence="8 19" id="KW-0812">Transmembrane</keyword>
<dbReference type="GO" id="GO:0003700">
    <property type="term" value="F:DNA-binding transcription factor activity"/>
    <property type="evidence" value="ECO:0007669"/>
    <property type="project" value="InterPro"/>
</dbReference>
<gene>
    <name evidence="24" type="ORF">OMP38_04825</name>
</gene>
<dbReference type="GO" id="GO:0005524">
    <property type="term" value="F:ATP binding"/>
    <property type="evidence" value="ECO:0007669"/>
    <property type="project" value="UniProtKB-KW"/>
</dbReference>
<comment type="subcellular location">
    <subcellularLocation>
        <location evidence="3">Cell membrane</location>
        <topology evidence="3">Multi-pass membrane protein</topology>
    </subcellularLocation>
    <subcellularLocation>
        <location evidence="2">Cytoplasm</location>
    </subcellularLocation>
</comment>
<dbReference type="AlphaFoldDB" id="A0A9X4KHJ4"/>
<dbReference type="Gene3D" id="3.40.50.2300">
    <property type="match status" value="1"/>
</dbReference>
<dbReference type="InterPro" id="IPR020449">
    <property type="entry name" value="Tscrpt_reg_AraC-type_HTH"/>
</dbReference>
<proteinExistence type="predicted"/>
<dbReference type="InterPro" id="IPR003660">
    <property type="entry name" value="HAMP_dom"/>
</dbReference>
<evidence type="ECO:0000259" key="23">
    <source>
        <dbReference type="PROSITE" id="PS50885"/>
    </source>
</evidence>
<dbReference type="PROSITE" id="PS00041">
    <property type="entry name" value="HTH_ARAC_FAMILY_1"/>
    <property type="match status" value="1"/>
</dbReference>
<evidence type="ECO:0000256" key="16">
    <source>
        <dbReference type="ARBA" id="ARBA00023136"/>
    </source>
</evidence>
<keyword evidence="13" id="KW-0902">Two-component regulatory system</keyword>
<evidence type="ECO:0000256" key="14">
    <source>
        <dbReference type="ARBA" id="ARBA00023015"/>
    </source>
</evidence>
<evidence type="ECO:0000256" key="7">
    <source>
        <dbReference type="ARBA" id="ARBA00022679"/>
    </source>
</evidence>
<dbReference type="InterPro" id="IPR033479">
    <property type="entry name" value="dCache_1"/>
</dbReference>
<keyword evidence="5" id="KW-1003">Cell membrane</keyword>
<dbReference type="Pfam" id="PF02518">
    <property type="entry name" value="HATPase_c"/>
    <property type="match status" value="1"/>
</dbReference>
<dbReference type="PANTHER" id="PTHR42713">
    <property type="entry name" value="HISTIDINE KINASE-RELATED"/>
    <property type="match status" value="1"/>
</dbReference>